<protein>
    <submittedName>
        <fullName evidence="3">Uncharacterized protein</fullName>
    </submittedName>
</protein>
<dbReference type="AlphaFoldDB" id="A0A8S0QY79"/>
<keyword evidence="2" id="KW-1133">Transmembrane helix</keyword>
<keyword evidence="2" id="KW-0812">Transmembrane</keyword>
<feature type="transmembrane region" description="Helical" evidence="2">
    <location>
        <begin position="12"/>
        <end position="30"/>
    </location>
</feature>
<keyword evidence="4" id="KW-1185">Reference proteome</keyword>
<organism evidence="3 4">
    <name type="scientific">Olea europaea subsp. europaea</name>
    <dbReference type="NCBI Taxonomy" id="158383"/>
    <lineage>
        <taxon>Eukaryota</taxon>
        <taxon>Viridiplantae</taxon>
        <taxon>Streptophyta</taxon>
        <taxon>Embryophyta</taxon>
        <taxon>Tracheophyta</taxon>
        <taxon>Spermatophyta</taxon>
        <taxon>Magnoliopsida</taxon>
        <taxon>eudicotyledons</taxon>
        <taxon>Gunneridae</taxon>
        <taxon>Pentapetalae</taxon>
        <taxon>asterids</taxon>
        <taxon>lamiids</taxon>
        <taxon>Lamiales</taxon>
        <taxon>Oleaceae</taxon>
        <taxon>Oleeae</taxon>
        <taxon>Olea</taxon>
    </lineage>
</organism>
<name>A0A8S0QY79_OLEEU</name>
<evidence type="ECO:0000256" key="1">
    <source>
        <dbReference type="SAM" id="MobiDB-lite"/>
    </source>
</evidence>
<dbReference type="Proteomes" id="UP000594638">
    <property type="component" value="Unassembled WGS sequence"/>
</dbReference>
<accession>A0A8S0QY79</accession>
<dbReference type="OrthoDB" id="1925932at2759"/>
<evidence type="ECO:0000313" key="3">
    <source>
        <dbReference type="EMBL" id="CAA2970887.1"/>
    </source>
</evidence>
<sequence length="300" mass="35400">MDMEFFLDYYLAPYTGAFLKMIFLTLFYSLSHMMCINIHKGSPDQQRRRHYRGVRQRPWALRFKGKKAKLNFPERVQGKTASGYLSTRRDLPVVSESTTQTYRPLSQENRFNVQNYAEFLRRGDNIYGHMDMEFFLDYYLAPYTGAFLKMIFLTLFYSLSHMMCINIHKGSPDQQRRRHYRGVRQRPWALRFKGKKAKLNFPERVQGKTASGYLSTRRDLPVVSESTTQTYRPLSQENRFNVQNYAEFLRRGDNSNLNYGVSGFYYHGYGGNFVSQSSSNTTMIPSELPTQQHHHQQQEI</sequence>
<feature type="transmembrane region" description="Helical" evidence="2">
    <location>
        <begin position="138"/>
        <end position="159"/>
    </location>
</feature>
<dbReference type="EMBL" id="CACTIH010001987">
    <property type="protein sequence ID" value="CAA2970887.1"/>
    <property type="molecule type" value="Genomic_DNA"/>
</dbReference>
<keyword evidence="2" id="KW-0472">Membrane</keyword>
<reference evidence="3 4" key="1">
    <citation type="submission" date="2019-12" db="EMBL/GenBank/DDBJ databases">
        <authorList>
            <person name="Alioto T."/>
            <person name="Alioto T."/>
            <person name="Gomez Garrido J."/>
        </authorList>
    </citation>
    <scope>NUCLEOTIDE SEQUENCE [LARGE SCALE GENOMIC DNA]</scope>
</reference>
<comment type="caution">
    <text evidence="3">The sequence shown here is derived from an EMBL/GenBank/DDBJ whole genome shotgun (WGS) entry which is preliminary data.</text>
</comment>
<dbReference type="Gramene" id="OE9A070440T1">
    <property type="protein sequence ID" value="OE9A070440C1"/>
    <property type="gene ID" value="OE9A070440"/>
</dbReference>
<proteinExistence type="predicted"/>
<gene>
    <name evidence="3" type="ORF">OLEA9_A070440</name>
</gene>
<evidence type="ECO:0000313" key="4">
    <source>
        <dbReference type="Proteomes" id="UP000594638"/>
    </source>
</evidence>
<evidence type="ECO:0000256" key="2">
    <source>
        <dbReference type="SAM" id="Phobius"/>
    </source>
</evidence>
<feature type="region of interest" description="Disordered" evidence="1">
    <location>
        <begin position="280"/>
        <end position="300"/>
    </location>
</feature>
<feature type="compositionally biased region" description="Polar residues" evidence="1">
    <location>
        <begin position="280"/>
        <end position="291"/>
    </location>
</feature>